<dbReference type="GO" id="GO:0005886">
    <property type="term" value="C:plasma membrane"/>
    <property type="evidence" value="ECO:0007669"/>
    <property type="project" value="TreeGrafter"/>
</dbReference>
<keyword evidence="8 16" id="KW-0418">Kinase</keyword>
<evidence type="ECO:0000256" key="2">
    <source>
        <dbReference type="ARBA" id="ARBA00004141"/>
    </source>
</evidence>
<dbReference type="RefSeq" id="WP_012585264.1">
    <property type="nucleotide sequence ID" value="NC_011662.2"/>
</dbReference>
<dbReference type="AlphaFoldDB" id="C4ZNT4"/>
<comment type="subcellular location">
    <subcellularLocation>
        <location evidence="2">Membrane</location>
        <topology evidence="2">Multi-pass membrane protein</topology>
    </subcellularLocation>
</comment>
<evidence type="ECO:0000259" key="15">
    <source>
        <dbReference type="PROSITE" id="PS50885"/>
    </source>
</evidence>
<dbReference type="InterPro" id="IPR050428">
    <property type="entry name" value="TCS_sensor_his_kinase"/>
</dbReference>
<dbReference type="PROSITE" id="PS50109">
    <property type="entry name" value="HIS_KIN"/>
    <property type="match status" value="1"/>
</dbReference>
<accession>C4ZNT4</accession>
<feature type="domain" description="Histidine kinase" evidence="14">
    <location>
        <begin position="277"/>
        <end position="489"/>
    </location>
</feature>
<evidence type="ECO:0000256" key="9">
    <source>
        <dbReference type="ARBA" id="ARBA00022840"/>
    </source>
</evidence>
<evidence type="ECO:0000256" key="3">
    <source>
        <dbReference type="ARBA" id="ARBA00012438"/>
    </source>
</evidence>
<keyword evidence="10" id="KW-1133">Transmembrane helix</keyword>
<evidence type="ECO:0000256" key="13">
    <source>
        <dbReference type="SAM" id="MobiDB-lite"/>
    </source>
</evidence>
<evidence type="ECO:0000256" key="8">
    <source>
        <dbReference type="ARBA" id="ARBA00022777"/>
    </source>
</evidence>
<dbReference type="EC" id="2.7.13.3" evidence="3"/>
<keyword evidence="4" id="KW-0597">Phosphoprotein</keyword>
<evidence type="ECO:0000256" key="11">
    <source>
        <dbReference type="ARBA" id="ARBA00023012"/>
    </source>
</evidence>
<dbReference type="InterPro" id="IPR003660">
    <property type="entry name" value="HAMP_dom"/>
</dbReference>
<dbReference type="CDD" id="cd00082">
    <property type="entry name" value="HisKA"/>
    <property type="match status" value="1"/>
</dbReference>
<dbReference type="InterPro" id="IPR004358">
    <property type="entry name" value="Sig_transdc_His_kin-like_C"/>
</dbReference>
<feature type="region of interest" description="Disordered" evidence="13">
    <location>
        <begin position="492"/>
        <end position="514"/>
    </location>
</feature>
<dbReference type="EMBL" id="SSFD01000422">
    <property type="protein sequence ID" value="TXH77412.1"/>
    <property type="molecule type" value="Genomic_DNA"/>
</dbReference>
<evidence type="ECO:0000259" key="14">
    <source>
        <dbReference type="PROSITE" id="PS50109"/>
    </source>
</evidence>
<feature type="domain" description="HAMP" evidence="15">
    <location>
        <begin position="217"/>
        <end position="269"/>
    </location>
</feature>
<dbReference type="STRING" id="85643.Tmz1t_1941"/>
<dbReference type="PRINTS" id="PR00344">
    <property type="entry name" value="BCTRLSENSOR"/>
</dbReference>
<name>C4ZNT4_THASP</name>
<reference evidence="18" key="1">
    <citation type="submission" date="2009-05" db="EMBL/GenBank/DDBJ databases">
        <title>Complete sequence of chromosome of Thauera sp. MZ1T.</title>
        <authorList>
            <consortium name="US DOE Joint Genome Institute"/>
            <person name="Lucas S."/>
            <person name="Copeland A."/>
            <person name="Lapidus A."/>
            <person name="Glavina del Rio T."/>
            <person name="Dalin E."/>
            <person name="Tice H."/>
            <person name="Bruce D."/>
            <person name="Goodwin L."/>
            <person name="Pitluck S."/>
            <person name="Sims D."/>
            <person name="Brettin T."/>
            <person name="Detter J.C."/>
            <person name="Han C."/>
            <person name="Larimer F."/>
            <person name="Land M."/>
            <person name="Hauser L."/>
            <person name="Kyrpides N."/>
            <person name="Mikhailova N."/>
            <person name="Sayler G.S."/>
        </authorList>
    </citation>
    <scope>NUCLEOTIDE SEQUENCE [LARGE SCALE GENOMIC DNA]</scope>
    <source>
        <strain evidence="18">MZ1T</strain>
    </source>
</reference>
<keyword evidence="5" id="KW-0808">Transferase</keyword>
<comment type="catalytic activity">
    <reaction evidence="1">
        <text>ATP + protein L-histidine = ADP + protein N-phospho-L-histidine.</text>
        <dbReference type="EC" id="2.7.13.3"/>
    </reaction>
</comment>
<evidence type="ECO:0000256" key="1">
    <source>
        <dbReference type="ARBA" id="ARBA00000085"/>
    </source>
</evidence>
<keyword evidence="7" id="KW-0547">Nucleotide-binding</keyword>
<keyword evidence="18" id="KW-1185">Reference proteome</keyword>
<reference evidence="16 18" key="2">
    <citation type="journal article" date="2012" name="Stand. Genomic Sci.">
        <title>Complete genome sequence of Thauera aminoaromatica strain MZ1T.</title>
        <authorList>
            <person name="Jiang K."/>
            <person name="Sanseverino J."/>
            <person name="Chauhan A."/>
            <person name="Lucas S."/>
            <person name="Copeland A."/>
            <person name="Lapidus A."/>
            <person name="Del Rio T.G."/>
            <person name="Dalin E."/>
            <person name="Tice H."/>
            <person name="Bruce D."/>
            <person name="Goodwin L."/>
            <person name="Pitluck S."/>
            <person name="Sims D."/>
            <person name="Brettin T."/>
            <person name="Detter J.C."/>
            <person name="Han C."/>
            <person name="Chang Y.J."/>
            <person name="Larimer F."/>
            <person name="Land M."/>
            <person name="Hauser L."/>
            <person name="Kyrpides N.C."/>
            <person name="Mikhailova N."/>
            <person name="Moser S."/>
            <person name="Jegier P."/>
            <person name="Close D."/>
            <person name="Debruyn J.M."/>
            <person name="Wang Y."/>
            <person name="Layton A.C."/>
            <person name="Allen M.S."/>
            <person name="Sayler G.S."/>
        </authorList>
    </citation>
    <scope>NUCLEOTIDE SEQUENCE [LARGE SCALE GENOMIC DNA]</scope>
    <source>
        <strain evidence="16 18">MZ1T</strain>
    </source>
</reference>
<evidence type="ECO:0000256" key="5">
    <source>
        <dbReference type="ARBA" id="ARBA00022679"/>
    </source>
</evidence>
<dbReference type="Proteomes" id="UP000002186">
    <property type="component" value="Chromosome"/>
</dbReference>
<organism evidence="16 18">
    <name type="scientific">Thauera aminoaromatica</name>
    <dbReference type="NCBI Taxonomy" id="164330"/>
    <lineage>
        <taxon>Bacteria</taxon>
        <taxon>Pseudomonadati</taxon>
        <taxon>Pseudomonadota</taxon>
        <taxon>Betaproteobacteria</taxon>
        <taxon>Rhodocyclales</taxon>
        <taxon>Zoogloeaceae</taxon>
        <taxon>Thauera</taxon>
    </lineage>
</organism>
<dbReference type="Pfam" id="PF00512">
    <property type="entry name" value="HisKA"/>
    <property type="match status" value="1"/>
</dbReference>
<evidence type="ECO:0000256" key="10">
    <source>
        <dbReference type="ARBA" id="ARBA00022989"/>
    </source>
</evidence>
<sequence length="514" mass="54773">MGSIRRRTLLLVLGLLGVALGAISYLGYRDARHEVRELFDARLAQQARLLAGMIPGGMAPDARAALQDALDAGGLGAAVGEGTDAEREDGDEALPLGHEYEGKLGFVVVDDQGLALLQSAAAPMGALDLLLGARTRGAEQQGLGEVGEDLAGYHTVSLHDGAWRLFLLRDARDRQWILVGEREDVRGELLGRITLRSVLPDLVGLPLVAVLVWLAIGWGLRPLARIVESLQARGPDDLSALALQDVPQELEPMVAALDRLLHQVNELLERERRFLAYAAHELRTPLAVLRIHAQNALQAPDPADREEALRLLGSGIERATRVVAQLLTLARLEPDASRPKRLPIELLALVREQLAELTPLADEHGQDLALEADEGADFHLLGDAGSLGILMQNLVGNAVRHTPPDGCIRVLLEATPAAIVLRVQDSGHGVPPELREKVFERFFRAGGGQGAGLGLAIVARIVELHGGTIALDGCALGGLEVRVVLPRDAAAPRRVQGDEGKVPPCSASGGAARP</sequence>
<dbReference type="Pfam" id="PF02518">
    <property type="entry name" value="HATPase_c"/>
    <property type="match status" value="1"/>
</dbReference>
<dbReference type="eggNOG" id="COG2205">
    <property type="taxonomic scope" value="Bacteria"/>
</dbReference>
<dbReference type="GO" id="GO:0000155">
    <property type="term" value="F:phosphorelay sensor kinase activity"/>
    <property type="evidence" value="ECO:0007669"/>
    <property type="project" value="InterPro"/>
</dbReference>
<dbReference type="PROSITE" id="PS50885">
    <property type="entry name" value="HAMP"/>
    <property type="match status" value="1"/>
</dbReference>
<dbReference type="InterPro" id="IPR036890">
    <property type="entry name" value="HATPase_C_sf"/>
</dbReference>
<dbReference type="EMBL" id="CP001281">
    <property type="protein sequence ID" value="ACK54692.1"/>
    <property type="molecule type" value="Genomic_DNA"/>
</dbReference>
<dbReference type="GO" id="GO:0005524">
    <property type="term" value="F:ATP binding"/>
    <property type="evidence" value="ECO:0007669"/>
    <property type="project" value="UniProtKB-KW"/>
</dbReference>
<dbReference type="KEGG" id="tmz:Tmz1t_1941"/>
<dbReference type="OrthoDB" id="8583694at2"/>
<dbReference type="CDD" id="cd00075">
    <property type="entry name" value="HATPase"/>
    <property type="match status" value="1"/>
</dbReference>
<evidence type="ECO:0000313" key="19">
    <source>
        <dbReference type="Proteomes" id="UP000321192"/>
    </source>
</evidence>
<evidence type="ECO:0000256" key="7">
    <source>
        <dbReference type="ARBA" id="ARBA00022741"/>
    </source>
</evidence>
<protein>
    <recommendedName>
        <fullName evidence="3">histidine kinase</fullName>
        <ecNumber evidence="3">2.7.13.3</ecNumber>
    </recommendedName>
</protein>
<keyword evidence="9" id="KW-0067">ATP-binding</keyword>
<dbReference type="HOGENOM" id="CLU_000445_89_37_4"/>
<keyword evidence="6" id="KW-0812">Transmembrane</keyword>
<evidence type="ECO:0000313" key="17">
    <source>
        <dbReference type="EMBL" id="TXH77412.1"/>
    </source>
</evidence>
<dbReference type="SUPFAM" id="SSF55874">
    <property type="entry name" value="ATPase domain of HSP90 chaperone/DNA topoisomerase II/histidine kinase"/>
    <property type="match status" value="1"/>
</dbReference>
<dbReference type="SUPFAM" id="SSF47384">
    <property type="entry name" value="Homodimeric domain of signal transducing histidine kinase"/>
    <property type="match status" value="1"/>
</dbReference>
<evidence type="ECO:0000313" key="18">
    <source>
        <dbReference type="Proteomes" id="UP000002186"/>
    </source>
</evidence>
<gene>
    <name evidence="16" type="ordered locus">Tmz1t_1941</name>
    <name evidence="17" type="ORF">E6Q80_24685</name>
</gene>
<dbReference type="PANTHER" id="PTHR45436:SF14">
    <property type="entry name" value="SENSOR PROTEIN QSEC"/>
    <property type="match status" value="1"/>
</dbReference>
<dbReference type="Gene3D" id="3.30.565.10">
    <property type="entry name" value="Histidine kinase-like ATPase, C-terminal domain"/>
    <property type="match status" value="1"/>
</dbReference>
<proteinExistence type="predicted"/>
<dbReference type="Proteomes" id="UP000321192">
    <property type="component" value="Unassembled WGS sequence"/>
</dbReference>
<evidence type="ECO:0000256" key="6">
    <source>
        <dbReference type="ARBA" id="ARBA00022692"/>
    </source>
</evidence>
<dbReference type="SMART" id="SM00387">
    <property type="entry name" value="HATPase_c"/>
    <property type="match status" value="1"/>
</dbReference>
<dbReference type="Gene3D" id="1.10.287.130">
    <property type="match status" value="1"/>
</dbReference>
<dbReference type="InterPro" id="IPR003661">
    <property type="entry name" value="HisK_dim/P_dom"/>
</dbReference>
<evidence type="ECO:0000313" key="16">
    <source>
        <dbReference type="EMBL" id="ACK54692.1"/>
    </source>
</evidence>
<dbReference type="InterPro" id="IPR003594">
    <property type="entry name" value="HATPase_dom"/>
</dbReference>
<accession>A0A5C7S299</accession>
<evidence type="ECO:0000256" key="12">
    <source>
        <dbReference type="ARBA" id="ARBA00023136"/>
    </source>
</evidence>
<dbReference type="InterPro" id="IPR036097">
    <property type="entry name" value="HisK_dim/P_sf"/>
</dbReference>
<evidence type="ECO:0000256" key="4">
    <source>
        <dbReference type="ARBA" id="ARBA00022553"/>
    </source>
</evidence>
<keyword evidence="12" id="KW-0472">Membrane</keyword>
<keyword evidence="11" id="KW-0902">Two-component regulatory system</keyword>
<dbReference type="SMART" id="SM00388">
    <property type="entry name" value="HisKA"/>
    <property type="match status" value="1"/>
</dbReference>
<dbReference type="InterPro" id="IPR005467">
    <property type="entry name" value="His_kinase_dom"/>
</dbReference>
<dbReference type="PANTHER" id="PTHR45436">
    <property type="entry name" value="SENSOR HISTIDINE KINASE YKOH"/>
    <property type="match status" value="1"/>
</dbReference>
<reference evidence="17 19" key="3">
    <citation type="submission" date="2018-09" db="EMBL/GenBank/DDBJ databases">
        <title>Metagenome Assembled Genomes from an Advanced Water Purification Facility.</title>
        <authorList>
            <person name="Stamps B.W."/>
            <person name="Spear J.R."/>
        </authorList>
    </citation>
    <scope>NUCLEOTIDE SEQUENCE [LARGE SCALE GENOMIC DNA]</scope>
    <source>
        <strain evidence="17">Bin_27_1</strain>
    </source>
</reference>